<evidence type="ECO:0000256" key="2">
    <source>
        <dbReference type="ARBA" id="ARBA00023002"/>
    </source>
</evidence>
<dbReference type="CDD" id="cd05233">
    <property type="entry name" value="SDR_c"/>
    <property type="match status" value="1"/>
</dbReference>
<comment type="caution">
    <text evidence="3">The sequence shown here is derived from an EMBL/GenBank/DDBJ whole genome shotgun (WGS) entry which is preliminary data.</text>
</comment>
<protein>
    <submittedName>
        <fullName evidence="3">Dihydroanticapsin 7-dehydrogenase</fullName>
    </submittedName>
</protein>
<dbReference type="Pfam" id="PF13561">
    <property type="entry name" value="adh_short_C2"/>
    <property type="match status" value="1"/>
</dbReference>
<proteinExistence type="inferred from homology"/>
<sequence>MTNHFTDKKILVVGGSSGIGEATARAFAEAGAHVTIASRNLSKLQSAASRIGHHTETAILDTADDSAVQRFFSEAGGFDHVVVSAAQTPTGPVRELPLDDAHQAMNSKFWGAYRVARHVQINEGGSLTFVSGFLSVRPSTPVLQGAINAALEALGRGLALELASSKVRVNTVSPGLIATPLWDGVEESARQSMYKKAASTLPARTLGLPEHVAEAILYVAGNPYATGSTVLIDGGGAIA</sequence>
<evidence type="ECO:0000313" key="3">
    <source>
        <dbReference type="EMBL" id="VUS66886.1"/>
    </source>
</evidence>
<comment type="similarity">
    <text evidence="1">Belongs to the short-chain dehydrogenases/reductases (SDR) family.</text>
</comment>
<gene>
    <name evidence="3" type="primary">bacC_1</name>
    <name evidence="3" type="ORF">SB6410_02712</name>
</gene>
<dbReference type="InterPro" id="IPR002347">
    <property type="entry name" value="SDR_fam"/>
</dbReference>
<dbReference type="Gene3D" id="3.40.50.720">
    <property type="entry name" value="NAD(P)-binding Rossmann-like Domain"/>
    <property type="match status" value="1"/>
</dbReference>
<dbReference type="SUPFAM" id="SSF51735">
    <property type="entry name" value="NAD(P)-binding Rossmann-fold domains"/>
    <property type="match status" value="1"/>
</dbReference>
<dbReference type="RefSeq" id="WP_142445748.1">
    <property type="nucleotide sequence ID" value="NZ_CABGGO010000025.1"/>
</dbReference>
<dbReference type="NCBIfam" id="NF005449">
    <property type="entry name" value="PRK07041.1"/>
    <property type="match status" value="1"/>
</dbReference>
<dbReference type="PANTHER" id="PTHR43477:SF1">
    <property type="entry name" value="DIHYDROANTICAPSIN 7-DEHYDROGENASE"/>
    <property type="match status" value="1"/>
</dbReference>
<dbReference type="Proteomes" id="UP000318567">
    <property type="component" value="Unassembled WGS sequence"/>
</dbReference>
<dbReference type="PRINTS" id="PR00081">
    <property type="entry name" value="GDHRDH"/>
</dbReference>
<dbReference type="InterPro" id="IPR051122">
    <property type="entry name" value="SDR_DHRS6-like"/>
</dbReference>
<keyword evidence="2" id="KW-0560">Oxidoreductase</keyword>
<evidence type="ECO:0000313" key="4">
    <source>
        <dbReference type="Proteomes" id="UP000318567"/>
    </source>
</evidence>
<evidence type="ECO:0000256" key="1">
    <source>
        <dbReference type="ARBA" id="ARBA00006484"/>
    </source>
</evidence>
<dbReference type="InterPro" id="IPR036291">
    <property type="entry name" value="NAD(P)-bd_dom_sf"/>
</dbReference>
<reference evidence="3 4" key="1">
    <citation type="submission" date="2019-07" db="EMBL/GenBank/DDBJ databases">
        <authorList>
            <person name="Brisse S."/>
            <person name="Rodrigues C."/>
            <person name="Thorpe H."/>
        </authorList>
    </citation>
    <scope>NUCLEOTIDE SEQUENCE [LARGE SCALE GENOMIC DNA]</scope>
    <source>
        <strain evidence="3">SB6410</strain>
    </source>
</reference>
<dbReference type="PANTHER" id="PTHR43477">
    <property type="entry name" value="DIHYDROANTICAPSIN 7-DEHYDROGENASE"/>
    <property type="match status" value="1"/>
</dbReference>
<organism evidence="3 4">
    <name type="scientific">Klebsiella pasteurii</name>
    <dbReference type="NCBI Taxonomy" id="2587529"/>
    <lineage>
        <taxon>Bacteria</taxon>
        <taxon>Pseudomonadati</taxon>
        <taxon>Pseudomonadota</taxon>
        <taxon>Gammaproteobacteria</taxon>
        <taxon>Enterobacterales</taxon>
        <taxon>Enterobacteriaceae</taxon>
        <taxon>Klebsiella/Raoultella group</taxon>
        <taxon>Klebsiella</taxon>
    </lineage>
</organism>
<name>A0A9Q9UKX7_9ENTR</name>
<dbReference type="AlphaFoldDB" id="A0A9Q9UKX7"/>
<dbReference type="GO" id="GO:0016491">
    <property type="term" value="F:oxidoreductase activity"/>
    <property type="evidence" value="ECO:0007669"/>
    <property type="project" value="UniProtKB-KW"/>
</dbReference>
<dbReference type="EMBL" id="CABGGO010000025">
    <property type="protein sequence ID" value="VUS66886.1"/>
    <property type="molecule type" value="Genomic_DNA"/>
</dbReference>
<accession>A0A9Q9UKX7</accession>